<keyword evidence="3" id="KW-1185">Reference proteome</keyword>
<sequence length="334" mass="36703">MKAPTPGRWASTEWLEDTLEWGARALAPHGLTLRAWTQPHARPWSTALRLETDADPVWLKAPGDGALFEVPLLVLLAELDLPHVPRPLAHDLDRGLVLLPDGGEVSRVAYGGTTPPERMADHLALYAHLQRLTEPHVDAIVALGVGDLRPTRMPRLLEQTIAVLEAERAPAALSREDAARLRAVLPAYAEACAELEASGIAPTLQHDDLHDSNILARGPVIIDWGDSCVGHPFGTMLATLNSIAFHHKLAPDDPAFGLVVDAYTDAWTDLHDRPTLRRLVSLAQRVGPLTRSLSYRQALTNVDEPAWREYGDAMPEWLLEVFEADLPRRPPLLG</sequence>
<organism evidence="2 3">
    <name type="scientific">Longivirga aurantiaca</name>
    <dbReference type="NCBI Taxonomy" id="1837743"/>
    <lineage>
        <taxon>Bacteria</taxon>
        <taxon>Bacillati</taxon>
        <taxon>Actinomycetota</taxon>
        <taxon>Actinomycetes</taxon>
        <taxon>Sporichthyales</taxon>
        <taxon>Sporichthyaceae</taxon>
        <taxon>Longivirga</taxon>
    </lineage>
</organism>
<dbReference type="Pfam" id="PF01636">
    <property type="entry name" value="APH"/>
    <property type="match status" value="1"/>
</dbReference>
<gene>
    <name evidence="2" type="ORF">ACFQGU_06190</name>
</gene>
<evidence type="ECO:0000313" key="2">
    <source>
        <dbReference type="EMBL" id="MFC6237459.1"/>
    </source>
</evidence>
<dbReference type="RefSeq" id="WP_386764774.1">
    <property type="nucleotide sequence ID" value="NZ_JBHSTI010000008.1"/>
</dbReference>
<comment type="caution">
    <text evidence="2">The sequence shown here is derived from an EMBL/GenBank/DDBJ whole genome shotgun (WGS) entry which is preliminary data.</text>
</comment>
<dbReference type="SUPFAM" id="SSF56112">
    <property type="entry name" value="Protein kinase-like (PK-like)"/>
    <property type="match status" value="1"/>
</dbReference>
<accession>A0ABW1SZG8</accession>
<protein>
    <submittedName>
        <fullName evidence="2">Phosphotransferase</fullName>
    </submittedName>
</protein>
<reference evidence="3" key="1">
    <citation type="journal article" date="2019" name="Int. J. Syst. Evol. Microbiol.">
        <title>The Global Catalogue of Microorganisms (GCM) 10K type strain sequencing project: providing services to taxonomists for standard genome sequencing and annotation.</title>
        <authorList>
            <consortium name="The Broad Institute Genomics Platform"/>
            <consortium name="The Broad Institute Genome Sequencing Center for Infectious Disease"/>
            <person name="Wu L."/>
            <person name="Ma J."/>
        </authorList>
    </citation>
    <scope>NUCLEOTIDE SEQUENCE [LARGE SCALE GENOMIC DNA]</scope>
    <source>
        <strain evidence="3">CGMCC 4.7317</strain>
    </source>
</reference>
<dbReference type="Gene3D" id="3.90.1200.10">
    <property type="match status" value="1"/>
</dbReference>
<proteinExistence type="predicted"/>
<dbReference type="InterPro" id="IPR011009">
    <property type="entry name" value="Kinase-like_dom_sf"/>
</dbReference>
<name>A0ABW1SZG8_9ACTN</name>
<evidence type="ECO:0000259" key="1">
    <source>
        <dbReference type="Pfam" id="PF01636"/>
    </source>
</evidence>
<feature type="domain" description="Aminoglycoside phosphotransferase" evidence="1">
    <location>
        <begin position="64"/>
        <end position="232"/>
    </location>
</feature>
<dbReference type="InterPro" id="IPR002575">
    <property type="entry name" value="Aminoglycoside_PTrfase"/>
</dbReference>
<dbReference type="EMBL" id="JBHSTI010000008">
    <property type="protein sequence ID" value="MFC6237459.1"/>
    <property type="molecule type" value="Genomic_DNA"/>
</dbReference>
<dbReference type="Proteomes" id="UP001596138">
    <property type="component" value="Unassembled WGS sequence"/>
</dbReference>
<evidence type="ECO:0000313" key="3">
    <source>
        <dbReference type="Proteomes" id="UP001596138"/>
    </source>
</evidence>